<dbReference type="AlphaFoldDB" id="A0A0U9HPH3"/>
<dbReference type="Proteomes" id="UP000062160">
    <property type="component" value="Unassembled WGS sequence"/>
</dbReference>
<keyword evidence="1" id="KW-0732">Signal</keyword>
<accession>A0A0U9HPH3</accession>
<evidence type="ECO:0000313" key="2">
    <source>
        <dbReference type="EMBL" id="GAQ24903.1"/>
    </source>
</evidence>
<dbReference type="Gene3D" id="2.60.40.10">
    <property type="entry name" value="Immunoglobulins"/>
    <property type="match status" value="1"/>
</dbReference>
<dbReference type="EMBL" id="DF977000">
    <property type="protein sequence ID" value="GAQ24903.1"/>
    <property type="molecule type" value="Genomic_DNA"/>
</dbReference>
<name>A0A0U9HPH3_9FIRM</name>
<reference evidence="2" key="1">
    <citation type="journal article" date="2016" name="Genome Announc.">
        <title>Draft Genome Sequence of the Syntrophic Lactate-Degrading Bacterium Tepidanaerobacter syntrophicus JLT.</title>
        <authorList>
            <person name="Matsuura N."/>
            <person name="Ohashi A."/>
            <person name="Tourlousse D.M."/>
            <person name="Sekiguchi Y."/>
        </authorList>
    </citation>
    <scope>NUCLEOTIDE SEQUENCE [LARGE SCALE GENOMIC DNA]</scope>
    <source>
        <strain evidence="2">JL</strain>
    </source>
</reference>
<dbReference type="STRING" id="224999.GCA_001485475_00912"/>
<organism evidence="2">
    <name type="scientific">Tepidanaerobacter syntrophicus</name>
    <dbReference type="NCBI Taxonomy" id="224999"/>
    <lineage>
        <taxon>Bacteria</taxon>
        <taxon>Bacillati</taxon>
        <taxon>Bacillota</taxon>
        <taxon>Clostridia</taxon>
        <taxon>Thermosediminibacterales</taxon>
        <taxon>Tepidanaerobacteraceae</taxon>
        <taxon>Tepidanaerobacter</taxon>
    </lineage>
</organism>
<feature type="signal peptide" evidence="1">
    <location>
        <begin position="1"/>
        <end position="25"/>
    </location>
</feature>
<evidence type="ECO:0000256" key="1">
    <source>
        <dbReference type="SAM" id="SignalP"/>
    </source>
</evidence>
<evidence type="ECO:0000313" key="3">
    <source>
        <dbReference type="Proteomes" id="UP000062160"/>
    </source>
</evidence>
<gene>
    <name evidence="2" type="ORF">TSYNT_6287</name>
</gene>
<feature type="chain" id="PRO_5006865041" evidence="1">
    <location>
        <begin position="26"/>
        <end position="138"/>
    </location>
</feature>
<dbReference type="InterPro" id="IPR013783">
    <property type="entry name" value="Ig-like_fold"/>
</dbReference>
<dbReference type="OrthoDB" id="1726754at2"/>
<dbReference type="RefSeq" id="WP_059032165.1">
    <property type="nucleotide sequence ID" value="NZ_DF977000.1"/>
</dbReference>
<proteinExistence type="predicted"/>
<keyword evidence="3" id="KW-1185">Reference proteome</keyword>
<protein>
    <submittedName>
        <fullName evidence="2">Uncharacterized protein</fullName>
    </submittedName>
</protein>
<sequence length="138" mass="14934">MRKKIATVMMVFIAVLMLFSPAAKADEAKNFINLSEPKDNYMTSAGKVLVSGETVPNSKVVVLINGKQDPKELSVGAAGIFVTQVSISSKENIITVKASFPSGDTETVSRKVYQLEKGQELPELGSLIQTLKSFLILK</sequence>